<comment type="caution">
    <text evidence="2">The sequence shown here is derived from an EMBL/GenBank/DDBJ whole genome shotgun (WGS) entry which is preliminary data.</text>
</comment>
<gene>
    <name evidence="2" type="ORF">AtDm6_0831</name>
</gene>
<dbReference type="EMBL" id="JOKM01000021">
    <property type="protein sequence ID" value="KGB25150.1"/>
    <property type="molecule type" value="Genomic_DNA"/>
</dbReference>
<keyword evidence="3" id="KW-1185">Reference proteome</keyword>
<dbReference type="InterPro" id="IPR028992">
    <property type="entry name" value="Hedgehog/Intein_dom"/>
</dbReference>
<dbReference type="PATRIC" id="fig|104102.7.peg.822"/>
<feature type="domain" description="Hedgehog/Intein (Hint)" evidence="1">
    <location>
        <begin position="309"/>
        <end position="449"/>
    </location>
</feature>
<dbReference type="SUPFAM" id="SSF51294">
    <property type="entry name" value="Hedgehog/intein (Hint) domain"/>
    <property type="match status" value="1"/>
</dbReference>
<evidence type="ECO:0000259" key="1">
    <source>
        <dbReference type="Pfam" id="PF13403"/>
    </source>
</evidence>
<dbReference type="STRING" id="104102.AtDm6_0831"/>
<name>A0A094YSZ8_9PROT</name>
<accession>A0A094YSZ8</accession>
<protein>
    <recommendedName>
        <fullName evidence="1">Hedgehog/Intein (Hint) domain-containing protein</fullName>
    </recommendedName>
</protein>
<evidence type="ECO:0000313" key="2">
    <source>
        <dbReference type="EMBL" id="KGB25150.1"/>
    </source>
</evidence>
<dbReference type="InterPro" id="IPR036844">
    <property type="entry name" value="Hint_dom_sf"/>
</dbReference>
<dbReference type="RefSeq" id="WP_052051186.1">
    <property type="nucleotide sequence ID" value="NZ_JACAOJ010000002.1"/>
</dbReference>
<proteinExistence type="predicted"/>
<dbReference type="GeneID" id="89477722"/>
<dbReference type="Pfam" id="PF13403">
    <property type="entry name" value="Hint_2"/>
    <property type="match status" value="1"/>
</dbReference>
<reference evidence="2 3" key="1">
    <citation type="submission" date="2014-06" db="EMBL/GenBank/DDBJ databases">
        <title>Functional and comparative genomic analyses of the Drosophila gut microbiota identify candidate symbiosis factors.</title>
        <authorList>
            <person name="Newell P.D."/>
            <person name="Chaston J.M."/>
            <person name="Douglas A.E."/>
        </authorList>
    </citation>
    <scope>NUCLEOTIDE SEQUENCE [LARGE SCALE GENOMIC DNA]</scope>
    <source>
        <strain evidence="2 3">DmCS_006</strain>
    </source>
</reference>
<dbReference type="Proteomes" id="UP000029448">
    <property type="component" value="Unassembled WGS sequence"/>
</dbReference>
<dbReference type="AlphaFoldDB" id="A0A094YSZ8"/>
<sequence>MAVKWSGNAQNIAWWDRDNWEDTYGGQWINGVYTESYVPQDINYASVIITGTEENPTTVDYDASKSQEAATQVGSLEIGDNATLTVSGVQPSGQYAFNVNNLDIAQGGELDINTTSQVFLGNNPEIDGLLKISNAAALIDSHSINGSGAVVLDNATLGSTTSYMAVGQNLTTVLENGSTLYINNAAAGKSIEVDNTKNYIVLQDYNQTVSTQISGYNDNTVIRIEAGGHTPVSASWSSNGNGSYTIFIAFDNYGNGIKFTDVVLDTDPVFTIGTFKITQNTDGSWDVVDPATTDGTPVTFNATTDAANCYLAGSMIRTPKGDVAIEDILVGDKIVAFDWRNNRDIIRPVVWVGKGRVTVNPTLPDDEAGWPVRVLKNAIADGVPYKDMLITSEHCLFFEDKFVPVRMLVNGVSLFYDKSFPVYDYYHVETDPHSVITADGMLTESYLDTGNRASFVQNGKVAVLRGKTRSWGTNSAAPLGVDRIFVEPLFYKLKCRENKVNVTNVQTETIHISNDPDLLLLTEKGGTIRPLRREGPVYSFMLPSDITSVRLVSRTNRPCDVIGPFVDDRRPMGVGVEDVQLLVVKGPYKITSHLHARKPQGWYEDMGGNGVAWTDGNAVLPLGNYLLGGKIGMLSLRIQTAGPYQIKLQADTGITAQTV</sequence>
<dbReference type="Gene3D" id="2.170.16.10">
    <property type="entry name" value="Hedgehog/Intein (Hint) domain"/>
    <property type="match status" value="1"/>
</dbReference>
<evidence type="ECO:0000313" key="3">
    <source>
        <dbReference type="Proteomes" id="UP000029448"/>
    </source>
</evidence>
<organism evidence="2 3">
    <name type="scientific">Acetobacter tropicalis</name>
    <dbReference type="NCBI Taxonomy" id="104102"/>
    <lineage>
        <taxon>Bacteria</taxon>
        <taxon>Pseudomonadati</taxon>
        <taxon>Pseudomonadota</taxon>
        <taxon>Alphaproteobacteria</taxon>
        <taxon>Acetobacterales</taxon>
        <taxon>Acetobacteraceae</taxon>
        <taxon>Acetobacter</taxon>
    </lineage>
</organism>